<organism evidence="1">
    <name type="scientific">Oryza glumipatula</name>
    <dbReference type="NCBI Taxonomy" id="40148"/>
    <lineage>
        <taxon>Eukaryota</taxon>
        <taxon>Viridiplantae</taxon>
        <taxon>Streptophyta</taxon>
        <taxon>Embryophyta</taxon>
        <taxon>Tracheophyta</taxon>
        <taxon>Spermatophyta</taxon>
        <taxon>Magnoliopsida</taxon>
        <taxon>Liliopsida</taxon>
        <taxon>Poales</taxon>
        <taxon>Poaceae</taxon>
        <taxon>BOP clade</taxon>
        <taxon>Oryzoideae</taxon>
        <taxon>Oryzeae</taxon>
        <taxon>Oryzinae</taxon>
        <taxon>Oryza</taxon>
    </lineage>
</organism>
<keyword evidence="2" id="KW-1185">Reference proteome</keyword>
<dbReference type="EnsemblPlants" id="OGLUM11G07390.1">
    <property type="protein sequence ID" value="OGLUM11G07390.1"/>
    <property type="gene ID" value="OGLUM11G07390"/>
</dbReference>
<dbReference type="Proteomes" id="UP000026961">
    <property type="component" value="Chromosome 11"/>
</dbReference>
<accession>A0A0E0BH22</accession>
<name>A0A0E0BH22_9ORYZ</name>
<proteinExistence type="predicted"/>
<reference evidence="1" key="1">
    <citation type="submission" date="2015-04" db="UniProtKB">
        <authorList>
            <consortium name="EnsemblPlants"/>
        </authorList>
    </citation>
    <scope>IDENTIFICATION</scope>
</reference>
<dbReference type="HOGENOM" id="CLU_2472692_0_0_1"/>
<evidence type="ECO:0000313" key="1">
    <source>
        <dbReference type="EnsemblPlants" id="OGLUM11G07390.1"/>
    </source>
</evidence>
<reference evidence="1" key="2">
    <citation type="submission" date="2018-05" db="EMBL/GenBank/DDBJ databases">
        <title>OgluRS3 (Oryza glumaepatula Reference Sequence Version 3).</title>
        <authorList>
            <person name="Zhang J."/>
            <person name="Kudrna D."/>
            <person name="Lee S."/>
            <person name="Talag J."/>
            <person name="Welchert J."/>
            <person name="Wing R.A."/>
        </authorList>
    </citation>
    <scope>NUCLEOTIDE SEQUENCE [LARGE SCALE GENOMIC DNA]</scope>
</reference>
<sequence length="88" mass="9057">MQLCKILGEEEAVQTGVNLVDNGGPSGDGGLGVRVEEDILGSGGGGLRFRQDLWTSAEAAPLGAAAGCESERRKRIPMTAAALWMGEA</sequence>
<protein>
    <submittedName>
        <fullName evidence="1">Uncharacterized protein</fullName>
    </submittedName>
</protein>
<dbReference type="AlphaFoldDB" id="A0A0E0BH22"/>
<dbReference type="Gramene" id="OGLUM11G07390.1">
    <property type="protein sequence ID" value="OGLUM11G07390.1"/>
    <property type="gene ID" value="OGLUM11G07390"/>
</dbReference>
<evidence type="ECO:0000313" key="2">
    <source>
        <dbReference type="Proteomes" id="UP000026961"/>
    </source>
</evidence>